<evidence type="ECO:0000313" key="1">
    <source>
        <dbReference type="EMBL" id="CAI2192935.1"/>
    </source>
</evidence>
<organism evidence="1 2">
    <name type="scientific">Funneliformis geosporum</name>
    <dbReference type="NCBI Taxonomy" id="1117311"/>
    <lineage>
        <taxon>Eukaryota</taxon>
        <taxon>Fungi</taxon>
        <taxon>Fungi incertae sedis</taxon>
        <taxon>Mucoromycota</taxon>
        <taxon>Glomeromycotina</taxon>
        <taxon>Glomeromycetes</taxon>
        <taxon>Glomerales</taxon>
        <taxon>Glomeraceae</taxon>
        <taxon>Funneliformis</taxon>
    </lineage>
</organism>
<feature type="non-terminal residue" evidence="1">
    <location>
        <position position="1"/>
    </location>
</feature>
<protein>
    <submittedName>
        <fullName evidence="1">12677_t:CDS:1</fullName>
    </submittedName>
</protein>
<comment type="caution">
    <text evidence="1">The sequence shown here is derived from an EMBL/GenBank/DDBJ whole genome shotgun (WGS) entry which is preliminary data.</text>
</comment>
<accession>A0A9W4T563</accession>
<keyword evidence="2" id="KW-1185">Reference proteome</keyword>
<dbReference type="AlphaFoldDB" id="A0A9W4T563"/>
<dbReference type="EMBL" id="CAMKVN010008891">
    <property type="protein sequence ID" value="CAI2192935.1"/>
    <property type="molecule type" value="Genomic_DNA"/>
</dbReference>
<evidence type="ECO:0000313" key="2">
    <source>
        <dbReference type="Proteomes" id="UP001153678"/>
    </source>
</evidence>
<dbReference type="OrthoDB" id="2438849at2759"/>
<reference evidence="1" key="1">
    <citation type="submission" date="2022-08" db="EMBL/GenBank/DDBJ databases">
        <authorList>
            <person name="Kallberg Y."/>
            <person name="Tangrot J."/>
            <person name="Rosling A."/>
        </authorList>
    </citation>
    <scope>NUCLEOTIDE SEQUENCE</scope>
    <source>
        <strain evidence="1">Wild A</strain>
    </source>
</reference>
<sequence>FALKFEPASKIFYELIFQKTENQVSYLKTQLRDIQSQLTHQERIFARIEIRRQGAIIVRLITPLTITKQSKLPNNMASIELKFQGTFNKSDYLREFSCGSCQQYLTEQDISIGNYRLYVSDYANEVDKEEYFSTRLGRHLTTYGLNF</sequence>
<dbReference type="Proteomes" id="UP001153678">
    <property type="component" value="Unassembled WGS sequence"/>
</dbReference>
<gene>
    <name evidence="1" type="ORF">FWILDA_LOCUS15826</name>
</gene>
<proteinExistence type="predicted"/>
<name>A0A9W4T563_9GLOM</name>